<keyword evidence="1" id="KW-0812">Transmembrane</keyword>
<dbReference type="GO" id="GO:0016020">
    <property type="term" value="C:membrane"/>
    <property type="evidence" value="ECO:0007669"/>
    <property type="project" value="InterPro"/>
</dbReference>
<accession>A0A348B4K2</accession>
<reference evidence="4" key="1">
    <citation type="journal article" date="2014" name="Int. J. Syst. Evol. Microbiol.">
        <title>Complete genome sequence of Corynebacterium casei LMG S-19264T (=DSM 44701T), isolated from a smear-ripened cheese.</title>
        <authorList>
            <consortium name="US DOE Joint Genome Institute (JGI-PGF)"/>
            <person name="Walter F."/>
            <person name="Albersmeier A."/>
            <person name="Kalinowski J."/>
            <person name="Ruckert C."/>
        </authorList>
    </citation>
    <scope>NUCLEOTIDE SEQUENCE</scope>
    <source>
        <strain evidence="4">JCM 31740</strain>
    </source>
</reference>
<proteinExistence type="predicted"/>
<dbReference type="Proteomes" id="UP000616143">
    <property type="component" value="Unassembled WGS sequence"/>
</dbReference>
<keyword evidence="1" id="KW-1133">Transmembrane helix</keyword>
<feature type="transmembrane region" description="Helical" evidence="1">
    <location>
        <begin position="80"/>
        <end position="104"/>
    </location>
</feature>
<feature type="transmembrane region" description="Helical" evidence="1">
    <location>
        <begin position="110"/>
        <end position="134"/>
    </location>
</feature>
<dbReference type="InterPro" id="IPR010920">
    <property type="entry name" value="LSM_dom_sf"/>
</dbReference>
<name>A0A348B4K2_9CREN</name>
<dbReference type="OrthoDB" id="34502at2157"/>
<dbReference type="PANTHER" id="PTHR30221:SF1">
    <property type="entry name" value="SMALL-CONDUCTANCE MECHANOSENSITIVE CHANNEL"/>
    <property type="match status" value="1"/>
</dbReference>
<reference evidence="4" key="4">
    <citation type="submission" date="2020-09" db="EMBL/GenBank/DDBJ databases">
        <authorList>
            <person name="Sun Q."/>
            <person name="Ohkuma M."/>
        </authorList>
    </citation>
    <scope>NUCLEOTIDE SEQUENCE</scope>
    <source>
        <strain evidence="4">JCM 31740</strain>
    </source>
</reference>
<evidence type="ECO:0000259" key="2">
    <source>
        <dbReference type="Pfam" id="PF00924"/>
    </source>
</evidence>
<dbReference type="InterPro" id="IPR045275">
    <property type="entry name" value="MscS_archaea/bacteria_type"/>
</dbReference>
<feature type="domain" description="Mechanosensitive ion channel MscS" evidence="2">
    <location>
        <begin position="128"/>
        <end position="194"/>
    </location>
</feature>
<gene>
    <name evidence="4" type="ORF">GCM10007116_17530</name>
    <name evidence="3" type="ORF">HS1genome_1493</name>
</gene>
<evidence type="ECO:0000313" key="3">
    <source>
        <dbReference type="EMBL" id="BBD73104.1"/>
    </source>
</evidence>
<dbReference type="AlphaFoldDB" id="A0A348B4K2"/>
<feature type="transmembrane region" description="Helical" evidence="1">
    <location>
        <begin position="48"/>
        <end position="68"/>
    </location>
</feature>
<keyword evidence="1" id="KW-0472">Membrane</keyword>
<evidence type="ECO:0000313" key="5">
    <source>
        <dbReference type="Proteomes" id="UP000276741"/>
    </source>
</evidence>
<sequence length="292" mass="31535">MSASSSSMRNQLIKIFLAIVATAVVAYFVRFLLLQFLPKYSVYVQDAINAVLVGLVGYVVVSIVLYVFRQAVTPKMTKAAAHVLELAMEVLLYTLLVMAVLSALGVNLTGAAIGGAVVGIAVGLAAQTILNNLLSGFLVSLSKTLAPDDPVIVQSWIWSPPVIGKVQRVSTLFTDVLTVTGNVVRLPNSAFLGNATFTKLEGTNSLSYTYQVTVQADVPAKQVLEKVSKSLEDSFKGQKLPAPEIYFSSKAGTTNVFTVVIHMDVIERLNQLVDLVNRSFDSAYWDTKSQPK</sequence>
<dbReference type="Proteomes" id="UP000276741">
    <property type="component" value="Chromosome"/>
</dbReference>
<dbReference type="InterPro" id="IPR011014">
    <property type="entry name" value="MscS_channel_TM-2"/>
</dbReference>
<dbReference type="SUPFAM" id="SSF50182">
    <property type="entry name" value="Sm-like ribonucleoproteins"/>
    <property type="match status" value="1"/>
</dbReference>
<dbReference type="InterPro" id="IPR006685">
    <property type="entry name" value="MscS_channel_2nd"/>
</dbReference>
<evidence type="ECO:0000256" key="1">
    <source>
        <dbReference type="SAM" id="Phobius"/>
    </source>
</evidence>
<dbReference type="RefSeq" id="WP_126450258.1">
    <property type="nucleotide sequence ID" value="NZ_AP018553.1"/>
</dbReference>
<dbReference type="EMBL" id="BMQS01000017">
    <property type="protein sequence ID" value="GGU00753.1"/>
    <property type="molecule type" value="Genomic_DNA"/>
</dbReference>
<protein>
    <submittedName>
        <fullName evidence="3">Mechanosensitive ion channel protein MscS</fullName>
    </submittedName>
</protein>
<keyword evidence="5" id="KW-1185">Reference proteome</keyword>
<dbReference type="Gene3D" id="1.10.287.1260">
    <property type="match status" value="1"/>
</dbReference>
<dbReference type="GO" id="GO:0008381">
    <property type="term" value="F:mechanosensitive monoatomic ion channel activity"/>
    <property type="evidence" value="ECO:0007669"/>
    <property type="project" value="InterPro"/>
</dbReference>
<dbReference type="SUPFAM" id="SSF82861">
    <property type="entry name" value="Mechanosensitive channel protein MscS (YggB), transmembrane region"/>
    <property type="match status" value="1"/>
</dbReference>
<dbReference type="EMBL" id="AP018553">
    <property type="protein sequence ID" value="BBD73104.1"/>
    <property type="molecule type" value="Genomic_DNA"/>
</dbReference>
<dbReference type="Pfam" id="PF00924">
    <property type="entry name" value="MS_channel_2nd"/>
    <property type="match status" value="1"/>
</dbReference>
<organism evidence="3 5">
    <name type="scientific">Sulfodiicoccus acidiphilus</name>
    <dbReference type="NCBI Taxonomy" id="1670455"/>
    <lineage>
        <taxon>Archaea</taxon>
        <taxon>Thermoproteota</taxon>
        <taxon>Thermoprotei</taxon>
        <taxon>Sulfolobales</taxon>
        <taxon>Sulfolobaceae</taxon>
        <taxon>Sulfodiicoccus</taxon>
    </lineage>
</organism>
<reference evidence="3" key="3">
    <citation type="journal article" date="2019" name="BMC Res. Notes">
        <title>Complete genome sequence of the Sulfodiicoccus acidiphilus strain HS-1T, the first crenarchaeon that lacks polB3, isolated from an acidic hot spring in Ohwaku-dani, Hakone, Japan.</title>
        <authorList>
            <person name="Sakai H.D."/>
            <person name="Kurosawa N."/>
        </authorList>
    </citation>
    <scope>NUCLEOTIDE SEQUENCE</scope>
    <source>
        <strain evidence="3">HS-1</strain>
    </source>
</reference>
<dbReference type="PANTHER" id="PTHR30221">
    <property type="entry name" value="SMALL-CONDUCTANCE MECHANOSENSITIVE CHANNEL"/>
    <property type="match status" value="1"/>
</dbReference>
<evidence type="ECO:0000313" key="4">
    <source>
        <dbReference type="EMBL" id="GGU00753.1"/>
    </source>
</evidence>
<reference evidence="5" key="2">
    <citation type="submission" date="2018-04" db="EMBL/GenBank/DDBJ databases">
        <title>Complete genome sequence of Sulfodiicoccus acidiphilus strain HS-1.</title>
        <authorList>
            <person name="Sakai H.D."/>
            <person name="Kurosawa N."/>
        </authorList>
    </citation>
    <scope>NUCLEOTIDE SEQUENCE [LARGE SCALE GENOMIC DNA]</scope>
    <source>
        <strain evidence="5">HS-1</strain>
    </source>
</reference>
<dbReference type="KEGG" id="sacd:HS1genome_1493"/>
<dbReference type="GeneID" id="38667002"/>
<feature type="transmembrane region" description="Helical" evidence="1">
    <location>
        <begin position="12"/>
        <end position="36"/>
    </location>
</feature>